<dbReference type="RefSeq" id="WP_330820959.1">
    <property type="nucleotide sequence ID" value="NZ_JAZBJP010000002.1"/>
</dbReference>
<dbReference type="EMBL" id="JAZBJP010000002">
    <property type="protein sequence ID" value="MEE4419131.1"/>
    <property type="molecule type" value="Genomic_DNA"/>
</dbReference>
<proteinExistence type="predicted"/>
<sequence>MDVAEGPFRVVRPADMLVVDIALVNLHFVSHHLERRDRNEPAFVLVGLPPQHVLEEVPGQLPASALGPMKAFTAGSTRLAFSLPADTPSLELSLDALLDWASLVPMMVPVGPQSPDPPGSTIFQGIPGSVIEFPTRLLLTYNEPVDWIGRTQPQQADGRTALWHARLQSHSRRDGDVQLRAFATTGGQGVLPGNSPIRPENLADLVTLTSQIMLVPPGDVPIKVPSAPLHAEQFIVTPQGSSVHLHGAWGSPPDTEVEKERYKKVGRHLPSLVAYDHITGLGRDQYIRVVDHGCLCTGHEALDVTETRRVFIARPDDGIVAYLQQDEYIVVKQPEVQYGAETGFPHAGREMPFRSLRITDRVTPLIAPHDENPDVFWIRLRDSLKDFEFTLIGTDSEGRKVSFTMPLVFVKDGTLDEQKRLAEAYDTHKEPTLGDRLQRSMNGQVMAMAQPPVDAPGSTSHAVGTLTFGLGSFALGPQGGSGTPVVGQPCVREAAVRVPAVEQFTPKGGDLQVVFNPTYLQQTMEGHPAGAYLDLQTALNLTFGAEQAGGLSSPNSAVKTITSRAGVVPDVFATDGTGAVVGAKDIDTIKKAFGGAQILGIDLSTYLKGLVKDNFDTLRQLGDEEIAAILKDAKGQLPAPVLRIRDLIDGQGKELRYVWKPPLDPPRVPPDNKPDPDALLDVSKASLVLDARTVRSKDAVDQATVDGKLTNFAMNFFGMARVEFAELKFSTGPGKKPEVSASGVELKFSNELEFINTLRTALPADVFGPGAFLDVQPSGIRAGYTLAVPAIPLGGFMLSNLALAAAVEIPFDRRPVSFRFSVSEQKHPFNVTVSLFGGGGYFSMLVDTGGVREVEGALEFGGSAALDLGVASGGVSVMAGIHFLFADGDVTLGGYLRCNGFLTVLGIVTVSVEFYLELSYEKHDGQSVVRGRGTLTVSVRIAFFSKSVKLELERSFSGAPGDPTFAQCISKEHDWREYCAAFAA</sequence>
<gene>
    <name evidence="1" type="ORF">V2J85_07170</name>
</gene>
<comment type="caution">
    <text evidence="1">The sequence shown here is derived from an EMBL/GenBank/DDBJ whole genome shotgun (WGS) entry which is preliminary data.</text>
</comment>
<accession>A0ABU7NJV9</accession>
<dbReference type="Proteomes" id="UP001307760">
    <property type="component" value="Unassembled WGS sequence"/>
</dbReference>
<organism evidence="1 2">
    <name type="scientific">Streptomyces bugieae</name>
    <dbReference type="NCBI Taxonomy" id="3098223"/>
    <lineage>
        <taxon>Bacteria</taxon>
        <taxon>Bacillati</taxon>
        <taxon>Actinomycetota</taxon>
        <taxon>Actinomycetes</taxon>
        <taxon>Kitasatosporales</taxon>
        <taxon>Streptomycetaceae</taxon>
        <taxon>Streptomyces</taxon>
    </lineage>
</organism>
<keyword evidence="2" id="KW-1185">Reference proteome</keyword>
<protein>
    <submittedName>
        <fullName evidence="1">Uncharacterized protein</fullName>
    </submittedName>
</protein>
<evidence type="ECO:0000313" key="1">
    <source>
        <dbReference type="EMBL" id="MEE4419131.1"/>
    </source>
</evidence>
<name>A0ABU7NJV9_9ACTN</name>
<evidence type="ECO:0000313" key="2">
    <source>
        <dbReference type="Proteomes" id="UP001307760"/>
    </source>
</evidence>
<reference evidence="1 2" key="1">
    <citation type="submission" date="2023-12" db="EMBL/GenBank/DDBJ databases">
        <title>30 novel species of actinomycetes from the DSMZ collection.</title>
        <authorList>
            <person name="Nouioui I."/>
        </authorList>
    </citation>
    <scope>NUCLEOTIDE SEQUENCE [LARGE SCALE GENOMIC DNA]</scope>
    <source>
        <strain evidence="1 2">DSM 41528</strain>
    </source>
</reference>